<evidence type="ECO:0000256" key="3">
    <source>
        <dbReference type="ARBA" id="ARBA00022837"/>
    </source>
</evidence>
<dbReference type="SUPFAM" id="SSF51120">
    <property type="entry name" value="beta-Roll"/>
    <property type="match status" value="1"/>
</dbReference>
<dbReference type="Gene3D" id="2.60.40.3440">
    <property type="match status" value="1"/>
</dbReference>
<dbReference type="PRINTS" id="PR00313">
    <property type="entry name" value="CABNDNGRPT"/>
</dbReference>
<evidence type="ECO:0000313" key="5">
    <source>
        <dbReference type="EMBL" id="MEL0607209.1"/>
    </source>
</evidence>
<dbReference type="PANTHER" id="PTHR38340">
    <property type="entry name" value="S-LAYER PROTEIN"/>
    <property type="match status" value="1"/>
</dbReference>
<dbReference type="InterPro" id="IPR018511">
    <property type="entry name" value="Hemolysin-typ_Ca-bd_CS"/>
</dbReference>
<dbReference type="CDD" id="cd00198">
    <property type="entry name" value="vWFA"/>
    <property type="match status" value="1"/>
</dbReference>
<dbReference type="EMBL" id="JBANDX010000001">
    <property type="protein sequence ID" value="MEL0607209.1"/>
    <property type="molecule type" value="Genomic_DNA"/>
</dbReference>
<dbReference type="PANTHER" id="PTHR38340:SF1">
    <property type="entry name" value="S-LAYER PROTEIN"/>
    <property type="match status" value="1"/>
</dbReference>
<dbReference type="Pfam" id="PF07691">
    <property type="entry name" value="PA14"/>
    <property type="match status" value="1"/>
</dbReference>
<dbReference type="Pfam" id="PF17803">
    <property type="entry name" value="Cadherin_4"/>
    <property type="match status" value="1"/>
</dbReference>
<dbReference type="Gene3D" id="2.150.10.10">
    <property type="entry name" value="Serralysin-like metalloprotease, C-terminal"/>
    <property type="match status" value="1"/>
</dbReference>
<name>A0ABU9FLW7_9VIBR</name>
<comment type="caution">
    <text evidence="5">The sequence shown here is derived from an EMBL/GenBank/DDBJ whole genome shotgun (WGS) entry which is preliminary data.</text>
</comment>
<evidence type="ECO:0000256" key="2">
    <source>
        <dbReference type="ARBA" id="ARBA00022525"/>
    </source>
</evidence>
<feature type="non-terminal residue" evidence="5">
    <location>
        <position position="1"/>
    </location>
</feature>
<organism evidence="5 6">
    <name type="scientific">Vibrio echinoideorum</name>
    <dbReference type="NCBI Taxonomy" id="2100116"/>
    <lineage>
        <taxon>Bacteria</taxon>
        <taxon>Pseudomonadati</taxon>
        <taxon>Pseudomonadota</taxon>
        <taxon>Gammaproteobacteria</taxon>
        <taxon>Vibrionales</taxon>
        <taxon>Vibrionaceae</taxon>
        <taxon>Vibrio</taxon>
    </lineage>
</organism>
<gene>
    <name evidence="5" type="ORF">V8Z71_02730</name>
</gene>
<dbReference type="InterPro" id="IPR040853">
    <property type="entry name" value="RapA2_cadherin-like"/>
</dbReference>
<dbReference type="InterPro" id="IPR011658">
    <property type="entry name" value="PA14_dom"/>
</dbReference>
<evidence type="ECO:0000313" key="6">
    <source>
        <dbReference type="Proteomes" id="UP001377160"/>
    </source>
</evidence>
<dbReference type="RefSeq" id="WP_341634202.1">
    <property type="nucleotide sequence ID" value="NZ_JBANDX010000001.1"/>
</dbReference>
<dbReference type="InterPro" id="IPR011049">
    <property type="entry name" value="Serralysin-like_metalloprot_C"/>
</dbReference>
<keyword evidence="2" id="KW-0964">Secreted</keyword>
<reference evidence="5 6" key="1">
    <citation type="submission" date="2024-02" db="EMBL/GenBank/DDBJ databases">
        <title>Bacteria isolated from the canopy kelp, Nereocystis luetkeana.</title>
        <authorList>
            <person name="Pfister C.A."/>
            <person name="Younker I.T."/>
            <person name="Light S.H."/>
        </authorList>
    </citation>
    <scope>NUCLEOTIDE SEQUENCE [LARGE SCALE GENOMIC DNA]</scope>
    <source>
        <strain evidence="5 6">TI.1.15</strain>
    </source>
</reference>
<dbReference type="Pfam" id="PF13519">
    <property type="entry name" value="VWA_2"/>
    <property type="match status" value="1"/>
</dbReference>
<proteinExistence type="predicted"/>
<dbReference type="Gene3D" id="2.60.40.10">
    <property type="entry name" value="Immunoglobulins"/>
    <property type="match status" value="1"/>
</dbReference>
<sequence>DGTASETITVNITGSNDGATITASDSEDTTVVEAGKDVAGDNSASGQLTVSDVDDGEAVFQEPASLEGTYGTFTFNASTGAWTYTLDESKADALNANDAATDSLVVTSKDGTASETITVNITGSNDGPIAEDFIVGLDNNEEAFFTFDGGQSGNENNVADIEDDISGTPVSVQILEEPLFGKLYDVSGGGKVLIEANDIISSDTQIEYEQDPNAVDKLDFVASTFANQVNNGSSSVSYLQGNVIISSGIYDGNSPIEANVVDTNSYLVYDSQSQEDGFGVSTNANSTSGELDVISDGNQEYISVDYSQSGANITEANLDFGSVFGNYNAGNNAGGRINVLALDDNGNVVGSFYFDSDESGEHALSIDNNGNTTVNIIVPDGFTELRVFTTQDGSDNPNKNSNITLKGVDVVSAELTEEIDYKSVDSDGLVSDETAQLTISDSSVEEAPVAQDDTVSVFGGLSGYYYASNDSDNGNIDSVQEALDVIGGKEADLTFEARDINYTLNGNNNGLSSQAQFEDFLNNDVSSLEGSVADHSDGVIKMSGSVYLQSGDYAFKVTADDGYTILIDGVAVATVDQNQSSTTTLHNPFTIDSSGYHSIEIIYWDQGGAANLDINLGTVDGNGNYNNGEHDLNDFPLIGDLLSVQEGQPLTIDAALLLANDYDLDSGDTITLVGTGFSSNDGTITYDAISELVTFTPNPGVSGSASFTYTIVDSFGLTDTATVTTRVDPISDGLTVSATLQTVSGDVADSIVSGLVSSLSGKLLDSTPNNDSNHLQTSGSWLSAQGGNDTVVYGTGGHMQVLAGDGDDLVLGSDGSSSVVTENLQGGDGNDILVGGIDVSSSINLVGDNVGEVGNDTFISRSATTSTAYYGGDGTDVAYLVGSSRDYVFKTEGASDFTLTHSGLGNANHDFYSVETLYLSDGKFDVSSGSLVKVAEIYELNIDIDLIDSDGSEQVMSLVVDNVPANVILSSGVKQSDGTWVIDPNNLDSDGKLTLVVEAPIGNIPSLTVSASAQEIDEQGNLLDNPRYAESQTGALVIQSGSSNGDDTLIGGKGNDVLLGDEGGIQTTETDSTNYNIALIIDRSGSMNDPLNTNNSASKLSVVKLALIEMLTNIADHPGTINVALVGFAGSASKTLDLDGLDSSNVASTVTNAINALTADGATNYEDAFDGAKNWFNEQPTDNYENLSFFLSDGVPTVSNNHSSNGSTTEFDEFADSVDSFNDLAAISLVRAVGIGSGINENILKFFDNTNSTNTAYSSTSETLADFSSNSGESWGLENITISQDSGVVEVNGGWLLLSDKGNQSGKTEIIMPSFVVASDSYSELSFVADKTSDFGGGDEFNWTIQRLDSGNWSNVQSGSDDGNISSNMLAEGTYRLVISVFEDNGGSNSASVYLDQFRLQTVTAATGDVEIVNSSSDLQAVLNEGSQEISLIPVGNDIVNGGQGNDILFADAINTDNLPWVEAGLVRPGDLADGSGVEALETFLEMLNGYPATQLEMYEYIKENHGLFDVESDTRGGDDILSGGEGDDILYGQGGDDELIGGLGDDILVGGDGDDLFQWIDQPFQDDVDTITDFALGEDHLDVSQLLPTENSMSDLLEHITIEKVDNGGGDKDLVITISEDASNSGQTQTIVLDNTGNQFDSVNAQGDGSVISSDLSNLVNQLFVNLPDQ</sequence>
<comment type="subcellular location">
    <subcellularLocation>
        <location evidence="1">Secreted</location>
    </subcellularLocation>
</comment>
<dbReference type="Pfam" id="PF00353">
    <property type="entry name" value="HemolysinCabind"/>
    <property type="match status" value="4"/>
</dbReference>
<accession>A0ABU9FLW7</accession>
<dbReference type="InterPro" id="IPR036465">
    <property type="entry name" value="vWFA_dom_sf"/>
</dbReference>
<dbReference type="InterPro" id="IPR001343">
    <property type="entry name" value="Hemolysn_Ca-bd"/>
</dbReference>
<dbReference type="PROSITE" id="PS00330">
    <property type="entry name" value="HEMOLYSIN_CALCIUM"/>
    <property type="match status" value="2"/>
</dbReference>
<dbReference type="InterPro" id="IPR010221">
    <property type="entry name" value="VCBS_dom"/>
</dbReference>
<dbReference type="SUPFAM" id="SSF53300">
    <property type="entry name" value="vWA-like"/>
    <property type="match status" value="1"/>
</dbReference>
<dbReference type="InterPro" id="IPR050557">
    <property type="entry name" value="RTX_toxin/Mannuronan_C5-epim"/>
</dbReference>
<keyword evidence="3" id="KW-0106">Calcium</keyword>
<dbReference type="InterPro" id="IPR002035">
    <property type="entry name" value="VWF_A"/>
</dbReference>
<dbReference type="NCBIfam" id="TIGR01965">
    <property type="entry name" value="VCBS_repeat"/>
    <property type="match status" value="1"/>
</dbReference>
<dbReference type="Pfam" id="PF17963">
    <property type="entry name" value="Big_9"/>
    <property type="match status" value="1"/>
</dbReference>
<evidence type="ECO:0000259" key="4">
    <source>
        <dbReference type="PROSITE" id="PS50234"/>
    </source>
</evidence>
<dbReference type="Proteomes" id="UP001377160">
    <property type="component" value="Unassembled WGS sequence"/>
</dbReference>
<protein>
    <submittedName>
        <fullName evidence="5">VCBS domain-containing protein</fullName>
    </submittedName>
</protein>
<dbReference type="SMART" id="SM00327">
    <property type="entry name" value="VWA"/>
    <property type="match status" value="1"/>
</dbReference>
<feature type="domain" description="VWFA" evidence="4">
    <location>
        <begin position="1076"/>
        <end position="1286"/>
    </location>
</feature>
<dbReference type="Gene3D" id="3.40.50.410">
    <property type="entry name" value="von Willebrand factor, type A domain"/>
    <property type="match status" value="1"/>
</dbReference>
<dbReference type="InterPro" id="IPR013783">
    <property type="entry name" value="Ig-like_fold"/>
</dbReference>
<dbReference type="PROSITE" id="PS50234">
    <property type="entry name" value="VWFA"/>
    <property type="match status" value="1"/>
</dbReference>
<evidence type="ECO:0000256" key="1">
    <source>
        <dbReference type="ARBA" id="ARBA00004613"/>
    </source>
</evidence>
<keyword evidence="6" id="KW-1185">Reference proteome</keyword>